<gene>
    <name evidence="2" type="ORF">SAMN02745223_02980</name>
    <name evidence="1" type="ORF">VW29_09590</name>
</gene>
<dbReference type="EMBL" id="LAJF01000068">
    <property type="protein sequence ID" value="KKB84645.1"/>
    <property type="molecule type" value="Genomic_DNA"/>
</dbReference>
<evidence type="ECO:0000313" key="1">
    <source>
        <dbReference type="EMBL" id="KKB84645.1"/>
    </source>
</evidence>
<sequence length="195" mass="20841">MTRTTRTTASSSRTAQFRKGTTLEMVRLACPDANQAAMISESFGLPILDSDGIRALHERLITETADSLGEGLGERAMQIHLQRIVGAYVGSAHGAGQFYSRAVTEARDATAKSANDARDEDVGGPAGFDSAAQRKREFAADMGVQAHALRMAAEGAIVAYEHVVGESWKPFERAVENPGQTVDRKAAELQMAAFG</sequence>
<accession>A0A0F5LQK9</accession>
<reference evidence="2 4" key="2">
    <citation type="submission" date="2016-11" db="EMBL/GenBank/DDBJ databases">
        <authorList>
            <person name="Jaros S."/>
            <person name="Januszkiewicz K."/>
            <person name="Wedrychowicz H."/>
        </authorList>
    </citation>
    <scope>NUCLEOTIDE SEQUENCE [LARGE SCALE GENOMIC DNA]</scope>
    <source>
        <strain evidence="2 4">DSM 17137</strain>
    </source>
</reference>
<reference evidence="1 3" key="1">
    <citation type="submission" date="2015-03" db="EMBL/GenBank/DDBJ databases">
        <authorList>
            <person name="Hassan Y.I."/>
            <person name="Lepp D."/>
            <person name="Zhou T."/>
        </authorList>
    </citation>
    <scope>NUCLEOTIDE SEQUENCE [LARGE SCALE GENOMIC DNA]</scope>
    <source>
        <strain evidence="1 3">DSM 17137</strain>
    </source>
</reference>
<name>A0A0F5LQK9_9HYPH</name>
<evidence type="ECO:0000313" key="3">
    <source>
        <dbReference type="Proteomes" id="UP000033608"/>
    </source>
</evidence>
<dbReference type="RefSeq" id="WP_046135107.1">
    <property type="nucleotide sequence ID" value="NZ_FQVC01000009.1"/>
</dbReference>
<dbReference type="Proteomes" id="UP000184533">
    <property type="component" value="Unassembled WGS sequence"/>
</dbReference>
<dbReference type="PATRIC" id="fig|1121477.3.peg.3022"/>
<organism evidence="1 3">
    <name type="scientific">Devosia limi DSM 17137</name>
    <dbReference type="NCBI Taxonomy" id="1121477"/>
    <lineage>
        <taxon>Bacteria</taxon>
        <taxon>Pseudomonadati</taxon>
        <taxon>Pseudomonadota</taxon>
        <taxon>Alphaproteobacteria</taxon>
        <taxon>Hyphomicrobiales</taxon>
        <taxon>Devosiaceae</taxon>
        <taxon>Devosia</taxon>
    </lineage>
</organism>
<proteinExistence type="predicted"/>
<evidence type="ECO:0000313" key="4">
    <source>
        <dbReference type="Proteomes" id="UP000184533"/>
    </source>
</evidence>
<dbReference type="EMBL" id="FQVC01000009">
    <property type="protein sequence ID" value="SHF55899.1"/>
    <property type="molecule type" value="Genomic_DNA"/>
</dbReference>
<dbReference type="OrthoDB" id="8091442at2"/>
<protein>
    <recommendedName>
        <fullName evidence="5">ArgG</fullName>
    </recommendedName>
</protein>
<dbReference type="AlphaFoldDB" id="A0A0F5LQK9"/>
<evidence type="ECO:0008006" key="5">
    <source>
        <dbReference type="Google" id="ProtNLM"/>
    </source>
</evidence>
<keyword evidence="3" id="KW-1185">Reference proteome</keyword>
<dbReference type="Proteomes" id="UP000033608">
    <property type="component" value="Unassembled WGS sequence"/>
</dbReference>
<evidence type="ECO:0000313" key="2">
    <source>
        <dbReference type="EMBL" id="SHF55899.1"/>
    </source>
</evidence>